<evidence type="ECO:0000313" key="8">
    <source>
        <dbReference type="Proteomes" id="UP001431935"/>
    </source>
</evidence>
<dbReference type="RefSeq" id="WP_330463221.1">
    <property type="nucleotide sequence ID" value="NZ_CP143578.1"/>
</dbReference>
<protein>
    <recommendedName>
        <fullName evidence="6">type II site-specific deoxyribonuclease</fullName>
        <ecNumber evidence="6">3.1.21.4</ecNumber>
    </recommendedName>
</protein>
<sequence>MWAFRLSSPKIKLIQNISQSREIKFGNIIEKLITKYIKKLGFQILPNDISTKDLEHTLKADLLFKVNDKKIYLVEMKIRDDHDSTKKQRPFLNFYNKLKLLSSIYQDVHINGIMWFVDDAFNKIKISFNKIKWYKY</sequence>
<keyword evidence="8" id="KW-1185">Reference proteome</keyword>
<evidence type="ECO:0000256" key="4">
    <source>
        <dbReference type="ARBA" id="ARBA00022801"/>
    </source>
</evidence>
<proteinExistence type="predicted"/>
<comment type="catalytic activity">
    <reaction evidence="5">
        <text>Endonucleolytic cleavage of DNA to give specific double-stranded fragments with terminal 5'-phosphates.</text>
        <dbReference type="EC" id="3.1.21.4"/>
    </reaction>
</comment>
<keyword evidence="2" id="KW-0680">Restriction system</keyword>
<dbReference type="Pfam" id="PF09520">
    <property type="entry name" value="RE_TdeIII"/>
    <property type="match status" value="1"/>
</dbReference>
<keyword evidence="1" id="KW-0540">Nuclease</keyword>
<dbReference type="InterPro" id="IPR019045">
    <property type="entry name" value="Restrct_endonuc_II_HinfI"/>
</dbReference>
<dbReference type="EMBL" id="CP143578">
    <property type="protein sequence ID" value="WVN21182.1"/>
    <property type="molecule type" value="Genomic_DNA"/>
</dbReference>
<dbReference type="Proteomes" id="UP001431935">
    <property type="component" value="Chromosome"/>
</dbReference>
<gene>
    <name evidence="7" type="ORF">V2E26_02085</name>
</gene>
<name>A0ABZ2AGC3_9BACT</name>
<evidence type="ECO:0000256" key="3">
    <source>
        <dbReference type="ARBA" id="ARBA00022759"/>
    </source>
</evidence>
<dbReference type="EC" id="3.1.21.4" evidence="6"/>
<evidence type="ECO:0000256" key="6">
    <source>
        <dbReference type="ARBA" id="ARBA00093790"/>
    </source>
</evidence>
<accession>A0ABZ2AGC3</accession>
<evidence type="ECO:0000256" key="2">
    <source>
        <dbReference type="ARBA" id="ARBA00022747"/>
    </source>
</evidence>
<keyword evidence="3" id="KW-0255">Endonuclease</keyword>
<organism evidence="7 8">
    <name type="scientific">Metamycoplasma gateae</name>
    <dbReference type="NCBI Taxonomy" id="35769"/>
    <lineage>
        <taxon>Bacteria</taxon>
        <taxon>Bacillati</taxon>
        <taxon>Mycoplasmatota</taxon>
        <taxon>Mycoplasmoidales</taxon>
        <taxon>Metamycoplasmataceae</taxon>
        <taxon>Metamycoplasma</taxon>
    </lineage>
</organism>
<evidence type="ECO:0000313" key="7">
    <source>
        <dbReference type="EMBL" id="WVN21182.1"/>
    </source>
</evidence>
<evidence type="ECO:0000256" key="5">
    <source>
        <dbReference type="ARBA" id="ARBA00093760"/>
    </source>
</evidence>
<evidence type="ECO:0000256" key="1">
    <source>
        <dbReference type="ARBA" id="ARBA00022722"/>
    </source>
</evidence>
<keyword evidence="4" id="KW-0378">Hydrolase</keyword>
<reference evidence="7" key="1">
    <citation type="submission" date="2024-01" db="EMBL/GenBank/DDBJ databases">
        <title>Complete genome sequence of Mycoplasma gateae strain 3700.</title>
        <authorList>
            <person name="Spergser J."/>
        </authorList>
    </citation>
    <scope>NUCLEOTIDE SEQUENCE [LARGE SCALE GENOMIC DNA]</scope>
    <source>
        <strain evidence="7">3700</strain>
    </source>
</reference>